<dbReference type="InterPro" id="IPR000362">
    <property type="entry name" value="Fumarate_lyase_fam"/>
</dbReference>
<evidence type="ECO:0000256" key="1">
    <source>
        <dbReference type="ARBA" id="ARBA00004941"/>
    </source>
</evidence>
<proteinExistence type="predicted"/>
<keyword evidence="3" id="KW-0055">Arginine biosynthesis</keyword>
<evidence type="ECO:0000313" key="8">
    <source>
        <dbReference type="EMBL" id="MBE1609307.1"/>
    </source>
</evidence>
<evidence type="ECO:0000256" key="5">
    <source>
        <dbReference type="ARBA" id="ARBA00023239"/>
    </source>
</evidence>
<dbReference type="Gene3D" id="1.10.40.30">
    <property type="entry name" value="Fumarase/aspartase (C-terminal domain)"/>
    <property type="match status" value="1"/>
</dbReference>
<keyword evidence="9" id="KW-1185">Reference proteome</keyword>
<evidence type="ECO:0000256" key="3">
    <source>
        <dbReference type="ARBA" id="ARBA00022571"/>
    </source>
</evidence>
<dbReference type="PANTHER" id="PTHR43814:SF1">
    <property type="entry name" value="ARGININOSUCCINATE LYASE"/>
    <property type="match status" value="1"/>
</dbReference>
<dbReference type="InterPro" id="IPR009049">
    <property type="entry name" value="Argininosuccinate_lyase"/>
</dbReference>
<dbReference type="RefSeq" id="WP_192752905.1">
    <property type="nucleotide sequence ID" value="NZ_JADBEM010000001.1"/>
</dbReference>
<dbReference type="GO" id="GO:0004056">
    <property type="term" value="F:argininosuccinate lyase activity"/>
    <property type="evidence" value="ECO:0007669"/>
    <property type="project" value="UniProtKB-EC"/>
</dbReference>
<dbReference type="PRINTS" id="PR00145">
    <property type="entry name" value="ARGSUCLYASE"/>
</dbReference>
<dbReference type="GO" id="GO:0005829">
    <property type="term" value="C:cytosol"/>
    <property type="evidence" value="ECO:0007669"/>
    <property type="project" value="TreeGrafter"/>
</dbReference>
<dbReference type="PRINTS" id="PR00149">
    <property type="entry name" value="FUMRATELYASE"/>
</dbReference>
<dbReference type="PANTHER" id="PTHR43814">
    <property type="entry name" value="ARGININOSUCCINATE LYASE"/>
    <property type="match status" value="1"/>
</dbReference>
<organism evidence="8 9">
    <name type="scientific">Actinopolymorpha pittospori</name>
    <dbReference type="NCBI Taxonomy" id="648752"/>
    <lineage>
        <taxon>Bacteria</taxon>
        <taxon>Bacillati</taxon>
        <taxon>Actinomycetota</taxon>
        <taxon>Actinomycetes</taxon>
        <taxon>Propionibacteriales</taxon>
        <taxon>Actinopolymorphaceae</taxon>
        <taxon>Actinopolymorpha</taxon>
    </lineage>
</organism>
<dbReference type="EMBL" id="JADBEM010000001">
    <property type="protein sequence ID" value="MBE1609307.1"/>
    <property type="molecule type" value="Genomic_DNA"/>
</dbReference>
<gene>
    <name evidence="8" type="ORF">HEB94_006155</name>
</gene>
<dbReference type="Pfam" id="PF00206">
    <property type="entry name" value="Lyase_1"/>
    <property type="match status" value="1"/>
</dbReference>
<dbReference type="InterPro" id="IPR020557">
    <property type="entry name" value="Fumarate_lyase_CS"/>
</dbReference>
<dbReference type="PROSITE" id="PS00163">
    <property type="entry name" value="FUMARATE_LYASES"/>
    <property type="match status" value="1"/>
</dbReference>
<dbReference type="SUPFAM" id="SSF48557">
    <property type="entry name" value="L-aspartase-like"/>
    <property type="match status" value="1"/>
</dbReference>
<keyword evidence="4" id="KW-0028">Amino-acid biosynthesis</keyword>
<comment type="pathway">
    <text evidence="1">Amino-acid biosynthesis; L-arginine biosynthesis; L-arginine from L-ornithine and carbamoyl phosphate: step 3/3.</text>
</comment>
<dbReference type="InterPro" id="IPR029419">
    <property type="entry name" value="Arg_succ_lyase_C"/>
</dbReference>
<dbReference type="Gene3D" id="1.20.200.10">
    <property type="entry name" value="Fumarase/aspartase (Central domain)"/>
    <property type="match status" value="1"/>
</dbReference>
<reference evidence="8" key="1">
    <citation type="submission" date="2020-10" db="EMBL/GenBank/DDBJ databases">
        <title>Sequencing the genomes of 1000 actinobacteria strains.</title>
        <authorList>
            <person name="Klenk H.-P."/>
        </authorList>
    </citation>
    <scope>NUCLEOTIDE SEQUENCE</scope>
    <source>
        <strain evidence="8">DSM 45354</strain>
    </source>
</reference>
<dbReference type="Pfam" id="PF14698">
    <property type="entry name" value="ASL_C2"/>
    <property type="match status" value="1"/>
</dbReference>
<accession>A0A927N012</accession>
<dbReference type="InterPro" id="IPR022761">
    <property type="entry name" value="Fumarate_lyase_N"/>
</dbReference>
<dbReference type="Proteomes" id="UP000638648">
    <property type="component" value="Unassembled WGS sequence"/>
</dbReference>
<dbReference type="InterPro" id="IPR024083">
    <property type="entry name" value="Fumarase/histidase_N"/>
</dbReference>
<dbReference type="EC" id="4.3.2.1" evidence="2"/>
<feature type="domain" description="Fumarate lyase N-terminal" evidence="6">
    <location>
        <begin position="74"/>
        <end position="279"/>
    </location>
</feature>
<keyword evidence="5 8" id="KW-0456">Lyase</keyword>
<evidence type="ECO:0000259" key="7">
    <source>
        <dbReference type="Pfam" id="PF14698"/>
    </source>
</evidence>
<dbReference type="AlphaFoldDB" id="A0A927N012"/>
<protein>
    <recommendedName>
        <fullName evidence="2">argininosuccinate lyase</fullName>
        <ecNumber evidence="2">4.3.2.1</ecNumber>
    </recommendedName>
</protein>
<dbReference type="Gene3D" id="1.10.275.10">
    <property type="entry name" value="Fumarase/aspartase (N-terminal domain)"/>
    <property type="match status" value="1"/>
</dbReference>
<feature type="domain" description="Argininosuccinate lyase C-terminal" evidence="7">
    <location>
        <begin position="343"/>
        <end position="394"/>
    </location>
</feature>
<dbReference type="InterPro" id="IPR008948">
    <property type="entry name" value="L-Aspartase-like"/>
</dbReference>
<evidence type="ECO:0000313" key="9">
    <source>
        <dbReference type="Proteomes" id="UP000638648"/>
    </source>
</evidence>
<evidence type="ECO:0000256" key="2">
    <source>
        <dbReference type="ARBA" id="ARBA00012338"/>
    </source>
</evidence>
<sequence>MTGAGAVESAAISDGQILVTLNKAQLVMLDEEGLLEPDLVGRVADALATLGPDWPGSAGDYLAFESELVRIVGPEGSNLHLGRSRNDLGATRERLWLKHAFFQTLAGLVKARRLLLDRVSEHGDVVIASYTHAVQAQPISLGHYLLALDASLARDASRLVQAYARIDQSPLGAGALATSGFPLNRHRLAELLGFSDLCENSYDCIGVASADTKVELAQVFATSAIGVGRFCSDLVAQHAAPAPGLTVSNELTGGSSIMPQKRNPKVLEHLRNVSSRVVGAAGKVVVVSHNTPFGDIADVRGIALTETLEVADLAGEMYSTLADLMAGLVVDAAAFARLVKSDYSTMTELADTLFREAGVPFRVGHAFAKKVTELGRERLIGPAEVEQDDLARLYGELTGEAFPLDHASYLHAVDPGEFVRGRTGVGGPQPKEIARMLTEHQQAVDELASWSQAETDRLRQAATDLDAAFLARTSTTAGGEGPATS</sequence>
<evidence type="ECO:0000256" key="4">
    <source>
        <dbReference type="ARBA" id="ARBA00022605"/>
    </source>
</evidence>
<evidence type="ECO:0000259" key="6">
    <source>
        <dbReference type="Pfam" id="PF00206"/>
    </source>
</evidence>
<name>A0A927N012_9ACTN</name>
<comment type="caution">
    <text evidence="8">The sequence shown here is derived from an EMBL/GenBank/DDBJ whole genome shotgun (WGS) entry which is preliminary data.</text>
</comment>
<dbReference type="GO" id="GO:0042450">
    <property type="term" value="P:L-arginine biosynthetic process via ornithine"/>
    <property type="evidence" value="ECO:0007669"/>
    <property type="project" value="InterPro"/>
</dbReference>